<dbReference type="EMBL" id="LR590481">
    <property type="protein sequence ID" value="VTQ93932.1"/>
    <property type="molecule type" value="Genomic_DNA"/>
</dbReference>
<evidence type="ECO:0000259" key="9">
    <source>
        <dbReference type="PROSITE" id="PS52035"/>
    </source>
</evidence>
<dbReference type="Gene3D" id="1.10.101.10">
    <property type="entry name" value="PGBD-like superfamily/PGBD"/>
    <property type="match status" value="1"/>
</dbReference>
<dbReference type="InterPro" id="IPR036365">
    <property type="entry name" value="PGBD-like_sf"/>
</dbReference>
<dbReference type="SUPFAM" id="SSF54106">
    <property type="entry name" value="LysM domain"/>
    <property type="match status" value="1"/>
</dbReference>
<dbReference type="Proteomes" id="UP000308489">
    <property type="component" value="Chromosome 1"/>
</dbReference>
<dbReference type="PANTHER" id="PTHR11705:SF143">
    <property type="entry name" value="SLL0236 PROTEIN"/>
    <property type="match status" value="1"/>
</dbReference>
<keyword evidence="4 10" id="KW-0378">Hydrolase</keyword>
<dbReference type="SUPFAM" id="SSF53187">
    <property type="entry name" value="Zn-dependent exopeptidases"/>
    <property type="match status" value="1"/>
</dbReference>
<gene>
    <name evidence="10" type="ORF">NCTC503_02215</name>
</gene>
<evidence type="ECO:0000256" key="4">
    <source>
        <dbReference type="ARBA" id="ARBA00022801"/>
    </source>
</evidence>
<evidence type="ECO:0000313" key="11">
    <source>
        <dbReference type="Proteomes" id="UP000308489"/>
    </source>
</evidence>
<dbReference type="PROSITE" id="PS51782">
    <property type="entry name" value="LYSM"/>
    <property type="match status" value="1"/>
</dbReference>
<evidence type="ECO:0000256" key="5">
    <source>
        <dbReference type="ARBA" id="ARBA00022833"/>
    </source>
</evidence>
<dbReference type="AlphaFoldDB" id="A0A4U9RNW5"/>
<dbReference type="OrthoDB" id="9811296at2"/>
<dbReference type="Gene3D" id="3.40.630.10">
    <property type="entry name" value="Zn peptidases"/>
    <property type="match status" value="1"/>
</dbReference>
<keyword evidence="5" id="KW-0862">Zinc</keyword>
<keyword evidence="6" id="KW-0482">Metalloprotease</keyword>
<evidence type="ECO:0000256" key="7">
    <source>
        <dbReference type="PROSITE-ProRule" id="PRU01379"/>
    </source>
</evidence>
<protein>
    <submittedName>
        <fullName evidence="10">Gamma-D-glutamyl-L-diamino acid endopeptidase I</fullName>
        <ecNumber evidence="10">3.4.19.11</ecNumber>
    </submittedName>
</protein>
<dbReference type="SMART" id="SM00631">
    <property type="entry name" value="Zn_pept"/>
    <property type="match status" value="1"/>
</dbReference>
<dbReference type="CDD" id="cd06229">
    <property type="entry name" value="M14_Endopeptidase_I"/>
    <property type="match status" value="1"/>
</dbReference>
<evidence type="ECO:0000256" key="1">
    <source>
        <dbReference type="ARBA" id="ARBA00001947"/>
    </source>
</evidence>
<evidence type="ECO:0000256" key="3">
    <source>
        <dbReference type="ARBA" id="ARBA00022670"/>
    </source>
</evidence>
<dbReference type="GO" id="GO:0004181">
    <property type="term" value="F:metallocarboxypeptidase activity"/>
    <property type="evidence" value="ECO:0007669"/>
    <property type="project" value="InterPro"/>
</dbReference>
<evidence type="ECO:0000256" key="6">
    <source>
        <dbReference type="ARBA" id="ARBA00023049"/>
    </source>
</evidence>
<feature type="domain" description="LysM" evidence="8">
    <location>
        <begin position="73"/>
        <end position="117"/>
    </location>
</feature>
<dbReference type="InterPro" id="IPR018392">
    <property type="entry name" value="LysM"/>
</dbReference>
<dbReference type="InterPro" id="IPR036366">
    <property type="entry name" value="PGBDSf"/>
</dbReference>
<dbReference type="PRINTS" id="PR00765">
    <property type="entry name" value="CRBOXYPTASEA"/>
</dbReference>
<evidence type="ECO:0000259" key="8">
    <source>
        <dbReference type="PROSITE" id="PS51782"/>
    </source>
</evidence>
<dbReference type="SMART" id="SM00257">
    <property type="entry name" value="LysM"/>
    <property type="match status" value="1"/>
</dbReference>
<dbReference type="SUPFAM" id="SSF47090">
    <property type="entry name" value="PGBD-like"/>
    <property type="match status" value="1"/>
</dbReference>
<name>A0A4U9RNW5_HATHI</name>
<dbReference type="PANTHER" id="PTHR11705">
    <property type="entry name" value="PROTEASE FAMILY M14 CARBOXYPEPTIDASE A,B"/>
    <property type="match status" value="1"/>
</dbReference>
<proteinExistence type="inferred from homology"/>
<dbReference type="Pfam" id="PF01471">
    <property type="entry name" value="PG_binding_1"/>
    <property type="match status" value="1"/>
</dbReference>
<organism evidence="10 11">
    <name type="scientific">Hathewaya histolytica</name>
    <name type="common">Clostridium histolyticum</name>
    <dbReference type="NCBI Taxonomy" id="1498"/>
    <lineage>
        <taxon>Bacteria</taxon>
        <taxon>Bacillati</taxon>
        <taxon>Bacillota</taxon>
        <taxon>Clostridia</taxon>
        <taxon>Eubacteriales</taxon>
        <taxon>Clostridiaceae</taxon>
        <taxon>Hathewaya</taxon>
    </lineage>
</organism>
<dbReference type="InterPro" id="IPR036779">
    <property type="entry name" value="LysM_dom_sf"/>
</dbReference>
<dbReference type="InterPro" id="IPR034274">
    <property type="entry name" value="ENP1_M14_CPD"/>
</dbReference>
<dbReference type="EC" id="3.4.19.11" evidence="10"/>
<dbReference type="GO" id="GO:0008270">
    <property type="term" value="F:zinc ion binding"/>
    <property type="evidence" value="ECO:0007669"/>
    <property type="project" value="InterPro"/>
</dbReference>
<accession>A0A4U9RNW5</accession>
<comment type="cofactor">
    <cofactor evidence="1">
        <name>Zn(2+)</name>
        <dbReference type="ChEBI" id="CHEBI:29105"/>
    </cofactor>
</comment>
<dbReference type="GO" id="GO:0006508">
    <property type="term" value="P:proteolysis"/>
    <property type="evidence" value="ECO:0007669"/>
    <property type="project" value="UniProtKB-KW"/>
</dbReference>
<reference evidence="10 11" key="1">
    <citation type="submission" date="2019-05" db="EMBL/GenBank/DDBJ databases">
        <authorList>
            <consortium name="Pathogen Informatics"/>
        </authorList>
    </citation>
    <scope>NUCLEOTIDE SEQUENCE [LARGE SCALE GENOMIC DNA]</scope>
    <source>
        <strain evidence="10 11">NCTC503</strain>
    </source>
</reference>
<dbReference type="Pfam" id="PF00246">
    <property type="entry name" value="Peptidase_M14"/>
    <property type="match status" value="1"/>
</dbReference>
<dbReference type="GO" id="GO:0005615">
    <property type="term" value="C:extracellular space"/>
    <property type="evidence" value="ECO:0007669"/>
    <property type="project" value="TreeGrafter"/>
</dbReference>
<dbReference type="InterPro" id="IPR000834">
    <property type="entry name" value="Peptidase_M14"/>
</dbReference>
<evidence type="ECO:0000256" key="2">
    <source>
        <dbReference type="ARBA" id="ARBA00005988"/>
    </source>
</evidence>
<feature type="active site" description="Proton donor/acceptor" evidence="7">
    <location>
        <position position="394"/>
    </location>
</feature>
<sequence>MIILKEGDRGTRVKRLQSLLKQLGYNVGNIDGIYGSRTKNAVSSFQRDRGILPTGVVDDITYNRITDYYKGFRTYIVKQGDTLSGISKMFNVPINQIVISNNIQNPDMLSIGQELIIPYRNLGVVPTDIDYTYEIMEENIKALKRLYPFIEIGSIGKSVLGKELYYIKLGNGPNRVTYNASHHALEWITSPLLMKFTENFLKAYINGENIESYSPREIWDSSTIYIIPMVNPDGVDLVLNGLSRDNPYYNQLIQWNNGSTDFSKNWSANIRGVDLNHNYNASFEEAKKAEEEYGVYGPGPTRYGGPYPESEPETRAMVKFTREGNFRLVIAYHSQGEVIFWQYKDLAGEENRRIAEVFSRLSGYRLGETVGISSYGGYKDWFIKEFRRPGYTIEVGLGKNPLPISQFDKIYNDNIKVLLEAAII</sequence>
<evidence type="ECO:0000313" key="10">
    <source>
        <dbReference type="EMBL" id="VTQ93932.1"/>
    </source>
</evidence>
<feature type="domain" description="Peptidase M14" evidence="9">
    <location>
        <begin position="129"/>
        <end position="422"/>
    </location>
</feature>
<dbReference type="PROSITE" id="PS52035">
    <property type="entry name" value="PEPTIDASE_M14"/>
    <property type="match status" value="1"/>
</dbReference>
<dbReference type="RefSeq" id="WP_138210768.1">
    <property type="nucleotide sequence ID" value="NZ_CBCRUQ010000002.1"/>
</dbReference>
<dbReference type="Pfam" id="PF01476">
    <property type="entry name" value="LysM"/>
    <property type="match status" value="1"/>
</dbReference>
<dbReference type="KEGG" id="hhw:NCTC503_02215"/>
<dbReference type="Gene3D" id="3.10.350.10">
    <property type="entry name" value="LysM domain"/>
    <property type="match status" value="1"/>
</dbReference>
<comment type="similarity">
    <text evidence="2 7">Belongs to the peptidase M14 family.</text>
</comment>
<dbReference type="CDD" id="cd00118">
    <property type="entry name" value="LysM"/>
    <property type="match status" value="1"/>
</dbReference>
<keyword evidence="11" id="KW-1185">Reference proteome</keyword>
<keyword evidence="3" id="KW-0645">Protease</keyword>
<dbReference type="InterPro" id="IPR002477">
    <property type="entry name" value="Peptidoglycan-bd-like"/>
</dbReference>